<proteinExistence type="predicted"/>
<evidence type="ECO:0000256" key="1">
    <source>
        <dbReference type="SAM" id="MobiDB-lite"/>
    </source>
</evidence>
<accession>D6RNF7</accession>
<dbReference type="InParanoid" id="D6RNF7"/>
<sequence>MPSRAGSLPTIILSPLLAHYGADAIKHRIPIQSGGGRGGAPADAKIQRLGHAVIICTLVSEGFDSDSDENVLDSDEGDLEDDGSDNEQSTGDVAVAVQQSKADSDAEMSDGVSWSDDAFDDDSDFLESKDIGRARTLGRIQPPELSSREYSNSTWITFVPFTWTPWQGSTLWRKLA</sequence>
<evidence type="ECO:0000313" key="3">
    <source>
        <dbReference type="Proteomes" id="UP000001861"/>
    </source>
</evidence>
<feature type="compositionally biased region" description="Acidic residues" evidence="1">
    <location>
        <begin position="65"/>
        <end position="85"/>
    </location>
</feature>
<reference evidence="2 3" key="1">
    <citation type="journal article" date="2010" name="Proc. Natl. Acad. Sci. U.S.A.">
        <title>Insights into evolution of multicellular fungi from the assembled chromosomes of the mushroom Coprinopsis cinerea (Coprinus cinereus).</title>
        <authorList>
            <person name="Stajich J.E."/>
            <person name="Wilke S.K."/>
            <person name="Ahren D."/>
            <person name="Au C.H."/>
            <person name="Birren B.W."/>
            <person name="Borodovsky M."/>
            <person name="Burns C."/>
            <person name="Canback B."/>
            <person name="Casselton L.A."/>
            <person name="Cheng C.K."/>
            <person name="Deng J."/>
            <person name="Dietrich F.S."/>
            <person name="Fargo D.C."/>
            <person name="Farman M.L."/>
            <person name="Gathman A.C."/>
            <person name="Goldberg J."/>
            <person name="Guigo R."/>
            <person name="Hoegger P.J."/>
            <person name="Hooker J.B."/>
            <person name="Huggins A."/>
            <person name="James T.Y."/>
            <person name="Kamada T."/>
            <person name="Kilaru S."/>
            <person name="Kodira C."/>
            <person name="Kues U."/>
            <person name="Kupfer D."/>
            <person name="Kwan H.S."/>
            <person name="Lomsadze A."/>
            <person name="Li W."/>
            <person name="Lilly W.W."/>
            <person name="Ma L.J."/>
            <person name="Mackey A.J."/>
            <person name="Manning G."/>
            <person name="Martin F."/>
            <person name="Muraguchi H."/>
            <person name="Natvig D.O."/>
            <person name="Palmerini H."/>
            <person name="Ramesh M.A."/>
            <person name="Rehmeyer C.J."/>
            <person name="Roe B.A."/>
            <person name="Shenoy N."/>
            <person name="Stanke M."/>
            <person name="Ter-Hovhannisyan V."/>
            <person name="Tunlid A."/>
            <person name="Velagapudi R."/>
            <person name="Vision T.J."/>
            <person name="Zeng Q."/>
            <person name="Zolan M.E."/>
            <person name="Pukkila P.J."/>
        </authorList>
    </citation>
    <scope>NUCLEOTIDE SEQUENCE [LARGE SCALE GENOMIC DNA]</scope>
    <source>
        <strain evidence="3">Okayama-7 / 130 / ATCC MYA-4618 / FGSC 9003</strain>
    </source>
</reference>
<dbReference type="VEuPathDB" id="FungiDB:CC1G_15627"/>
<name>D6RNF7_COPC7</name>
<evidence type="ECO:0000313" key="2">
    <source>
        <dbReference type="EMBL" id="EFI27591.1"/>
    </source>
</evidence>
<dbReference type="Proteomes" id="UP000001861">
    <property type="component" value="Unassembled WGS sequence"/>
</dbReference>
<dbReference type="EMBL" id="AACS02000006">
    <property type="protein sequence ID" value="EFI27591.1"/>
    <property type="molecule type" value="Genomic_DNA"/>
</dbReference>
<gene>
    <name evidence="2" type="ORF">CC1G_15627</name>
</gene>
<dbReference type="HOGENOM" id="CLU_1525072_0_0_1"/>
<organism evidence="2 3">
    <name type="scientific">Coprinopsis cinerea (strain Okayama-7 / 130 / ATCC MYA-4618 / FGSC 9003)</name>
    <name type="common">Inky cap fungus</name>
    <name type="synonym">Hormographiella aspergillata</name>
    <dbReference type="NCBI Taxonomy" id="240176"/>
    <lineage>
        <taxon>Eukaryota</taxon>
        <taxon>Fungi</taxon>
        <taxon>Dikarya</taxon>
        <taxon>Basidiomycota</taxon>
        <taxon>Agaricomycotina</taxon>
        <taxon>Agaricomycetes</taxon>
        <taxon>Agaricomycetidae</taxon>
        <taxon>Agaricales</taxon>
        <taxon>Agaricineae</taxon>
        <taxon>Psathyrellaceae</taxon>
        <taxon>Coprinopsis</taxon>
    </lineage>
</organism>
<protein>
    <submittedName>
        <fullName evidence="2">Uncharacterized protein</fullName>
    </submittedName>
</protein>
<dbReference type="AlphaFoldDB" id="D6RNF7"/>
<comment type="caution">
    <text evidence="2">The sequence shown here is derived from an EMBL/GenBank/DDBJ whole genome shotgun (WGS) entry which is preliminary data.</text>
</comment>
<dbReference type="GeneID" id="9378590"/>
<dbReference type="RefSeq" id="XP_002911085.1">
    <property type="nucleotide sequence ID" value="XM_002911039.1"/>
</dbReference>
<feature type="compositionally biased region" description="Polar residues" evidence="1">
    <location>
        <begin position="86"/>
        <end position="101"/>
    </location>
</feature>
<dbReference type="KEGG" id="cci:CC1G_15627"/>
<feature type="region of interest" description="Disordered" evidence="1">
    <location>
        <begin position="65"/>
        <end position="119"/>
    </location>
</feature>
<keyword evidence="3" id="KW-1185">Reference proteome</keyword>